<proteinExistence type="predicted"/>
<feature type="chain" id="PRO_5008544214" evidence="1">
    <location>
        <begin position="26"/>
        <end position="94"/>
    </location>
</feature>
<keyword evidence="3" id="KW-1185">Reference proteome</keyword>
<evidence type="ECO:0000313" key="2">
    <source>
        <dbReference type="EMBL" id="AOE50898.1"/>
    </source>
</evidence>
<gene>
    <name evidence="2" type="ORF">KS2013_2193</name>
</gene>
<feature type="signal peptide" evidence="1">
    <location>
        <begin position="1"/>
        <end position="25"/>
    </location>
</feature>
<dbReference type="Proteomes" id="UP000094147">
    <property type="component" value="Chromosome"/>
</dbReference>
<accession>A0A1B3BDQ2</accession>
<name>A0A1B3BDQ2_9GAMM</name>
<sequence length="94" mass="10432" precursor="true">MNKLLRQAIILSALLSMALLGVAHANSPIHEQAKDFQECTFCLHHAGTQLHTTPDQIHVPQPVEVNVQSELVSDSEVFVRPIRPFNGRAPPQFV</sequence>
<protein>
    <submittedName>
        <fullName evidence="2">Uncharacterized protein</fullName>
    </submittedName>
</protein>
<dbReference type="STRING" id="1144748.KS2013_2193"/>
<organism evidence="2 3">
    <name type="scientific">Kangiella sediminilitoris</name>
    <dbReference type="NCBI Taxonomy" id="1144748"/>
    <lineage>
        <taxon>Bacteria</taxon>
        <taxon>Pseudomonadati</taxon>
        <taxon>Pseudomonadota</taxon>
        <taxon>Gammaproteobacteria</taxon>
        <taxon>Kangiellales</taxon>
        <taxon>Kangiellaceae</taxon>
        <taxon>Kangiella</taxon>
    </lineage>
</organism>
<keyword evidence="1" id="KW-0732">Signal</keyword>
<dbReference type="EMBL" id="CP012418">
    <property type="protein sequence ID" value="AOE50898.1"/>
    <property type="molecule type" value="Genomic_DNA"/>
</dbReference>
<reference evidence="3" key="1">
    <citation type="submission" date="2015-08" db="EMBL/GenBank/DDBJ databases">
        <authorList>
            <person name="Kim K.M."/>
        </authorList>
    </citation>
    <scope>NUCLEOTIDE SEQUENCE [LARGE SCALE GENOMIC DNA]</scope>
    <source>
        <strain evidence="3">KCTC 23892</strain>
    </source>
</reference>
<evidence type="ECO:0000313" key="3">
    <source>
        <dbReference type="Proteomes" id="UP000094147"/>
    </source>
</evidence>
<dbReference type="KEGG" id="ksd:KS2013_2193"/>
<evidence type="ECO:0000256" key="1">
    <source>
        <dbReference type="SAM" id="SignalP"/>
    </source>
</evidence>
<dbReference type="AlphaFoldDB" id="A0A1B3BDQ2"/>